<reference evidence="2 3" key="1">
    <citation type="submission" date="2020-02" db="EMBL/GenBank/DDBJ databases">
        <authorList>
            <person name="Li G."/>
        </authorList>
    </citation>
    <scope>NUCLEOTIDE SEQUENCE [LARGE SCALE GENOMIC DNA]</scope>
    <source>
        <strain evidence="2 3">DSM 102029</strain>
    </source>
</reference>
<gene>
    <name evidence="2" type="ORF">G3A50_13485</name>
</gene>
<dbReference type="EMBL" id="CP048630">
    <property type="protein sequence ID" value="QIB32259.1"/>
    <property type="molecule type" value="Genomic_DNA"/>
</dbReference>
<feature type="region of interest" description="Disordered" evidence="1">
    <location>
        <begin position="1"/>
        <end position="24"/>
    </location>
</feature>
<name>A0A6P1YG46_9HYPH</name>
<dbReference type="Proteomes" id="UP000464751">
    <property type="component" value="Chromosome"/>
</dbReference>
<dbReference type="RefSeq" id="WP_163073204.1">
    <property type="nucleotide sequence ID" value="NZ_CP048630.1"/>
</dbReference>
<protein>
    <submittedName>
        <fullName evidence="2">Uncharacterized protein</fullName>
    </submittedName>
</protein>
<accession>A0A6P1YG46</accession>
<evidence type="ECO:0000313" key="3">
    <source>
        <dbReference type="Proteomes" id="UP000464751"/>
    </source>
</evidence>
<evidence type="ECO:0000313" key="2">
    <source>
        <dbReference type="EMBL" id="QIB32259.1"/>
    </source>
</evidence>
<proteinExistence type="predicted"/>
<organism evidence="2 3">
    <name type="scientific">Ancylobacter pratisalsi</name>
    <dbReference type="NCBI Taxonomy" id="1745854"/>
    <lineage>
        <taxon>Bacteria</taxon>
        <taxon>Pseudomonadati</taxon>
        <taxon>Pseudomonadota</taxon>
        <taxon>Alphaproteobacteria</taxon>
        <taxon>Hyphomicrobiales</taxon>
        <taxon>Xanthobacteraceae</taxon>
        <taxon>Ancylobacter</taxon>
    </lineage>
</organism>
<dbReference type="KEGG" id="apra:G3A50_13485"/>
<sequence>MADKRHRNSIKALGPSAGPETALTGAKRAEQAILTLARIIGRQIAREQFDRHIALERRVRRKRSTGEEV</sequence>
<keyword evidence="3" id="KW-1185">Reference proteome</keyword>
<evidence type="ECO:0000256" key="1">
    <source>
        <dbReference type="SAM" id="MobiDB-lite"/>
    </source>
</evidence>
<dbReference type="AlphaFoldDB" id="A0A6P1YG46"/>